<accession>A0A0U1M737</accession>
<dbReference type="Proteomes" id="UP000054383">
    <property type="component" value="Unassembled WGS sequence"/>
</dbReference>
<feature type="compositionally biased region" description="Acidic residues" evidence="1">
    <location>
        <begin position="2434"/>
        <end position="2451"/>
    </location>
</feature>
<feature type="domain" description="U3 small nucleolar RNA-associated protein 20" evidence="3">
    <location>
        <begin position="1695"/>
        <end position="1912"/>
    </location>
</feature>
<dbReference type="GO" id="GO:0030686">
    <property type="term" value="C:90S preribosome"/>
    <property type="evidence" value="ECO:0007669"/>
    <property type="project" value="TreeGrafter"/>
</dbReference>
<dbReference type="Pfam" id="PF23099">
    <property type="entry name" value="UTP20_C"/>
    <property type="match status" value="1"/>
</dbReference>
<feature type="compositionally biased region" description="Basic and acidic residues" evidence="1">
    <location>
        <begin position="2615"/>
        <end position="2628"/>
    </location>
</feature>
<sequence>MVSASLSSRAKPVKLLKKGTETTKSHRFEPFSQRVSKLKIDPIHRVRRPGFEEEDGDETYSHLRSSLDHWAEMNLSEIFSDFVRSVNPLCESLHQVLYHEDKIMALLAEYIEKRDHLSIEPLLNLLSQFARDLGVRFEKHFAASVTLVASVAASHTEVEVIEWSFTCLAWIFKFLSRLLVPDLRPLLNVMAPYLGRERQKPFVSRFAAESMSFLIRKAGLVYYKNKAPLDRAVSCLFEDIRNTAAEMRNVDTYKEGLMVMFAEAIKGVKGGLHSNASDIFTSLIENSTTGDDIQRSLSQQVLCGVLTNVLHNTNPETFSELQTVLGKYIETLPAKDSESQLNISAHLMFVCVTTRKATRVKEWKIVHQALLTLLQRSLDIFPSSKAVLPRILATVAYALQLSPMDEMLPFMRPLMDVVADNRLEPFFLSFCSTFAEFGSERFHAVVLPYFQRFLTSTWKTKEADLCLSLLQLEEAGCITSQPSRPGYITCPNDWKLQIAQKLSEPRRSTEEMALLSIYSRLHTAVSLSNETSILPQIVESLHSLLLSSLDSSVSDLSPLDTFACGQGFKTYVDLACQCGSLDASLWRLITASGARFSRSSLFLEGTLCFLEKSDLAATKKEELEEFAGSLIDNLTSPSHSLRLLSLKILSKFTKLIAENDQGAIAIAIEIEESELTLQTARFLSMQIRKLGLLYPQIVSHNWFGKLVPKFCFGLFSKQLAQLWADSAETLKLITQHANGEGVVTELSMLWLQHDVDSGNDDVEPDDRPPYTSPDFGCFNASSVEKIFSSRFQDETNSKETMVESFNNSHFFSPLIPHYARARALQVLHVIPEVAEKRSRQIVPIFLNWALREGEVNANPDLSSKSSATLTSDDDTPLWGYKDRLALLGLFEKFINPRTLFKSSEVFDALLNLTAHGDSAVQKPALKALFTWKLPSIRPYQENLLNILDESRFREELAAFVRIEEDDSKIEKGHKADLLPILLRLLFGRMISKASSSGSGGQSGRRKAILRTLSHMTEPDFELFVQIAFGSLYNLDLLKENKIESSSFDVELVSPRRQSGLLKMVETMLETLQGQMSAYIVKSMDIILYILVRASRSLGADTQNDSSTDSKGPMMREIRAVGIRCLGMIFSVAPEIDWTPYVTVIYSEVINIRLENFAIENAQGISGFHRLFHTWASFPKSVFYLTRSGSDVLSAVVETLNVPSARDEVKVYIMDSILQPIINLSTGRTVMESEEMSDFAPREVLEEVLAPYTESILSHISKLLQSNPPRQVLVTSVETLSLIAPCVETSGETASLIKICTYLLRQPQDKISPKTKSGLLHTLQHFIPLSSISSDPLLAEEVFNTVSSLYDYFKDDENRNVLSAVLSEFAKHDKELEETSSLCADLNALASNKLDEVDYDRRLQAFRTINETLWKTLSPKQWRPILFNMLYHAKDDKELSIRSSSSFGIKRFIERLSDDAANKQGFATLRDGVLLPALQSGMRQRSEMVRLEFVSALGHLVKFNPNLASVQDMHVLLVAGDEEASFFNNILHIQQHRRMRALRRLATEASNGNISSSNISAFFLPLIEHFVFHVAEDETAHNLAAEAVATIGGLGEWMEWSQFRAIFRRYRGNMTSKPELERNMSRLLGRMTDALSTAFSQKNGKPDTEDVDMDGVDSSSSTKCRLALTLPIPSKIATELTTHFLPFLTGFVHHKDEAQMSMRLPVAVTTVKLLKLLPEEEMAIRLPSVLLDVCYILRSKSQDSRDTARKTLAEIAIILGPAYFGYILKELKTALARGYQLHVLGFTAHSILVSTTDEFAQGALDHCLGDVVSVVMDDIFGTVGQEKDAEDYVSKMKEIKSNKSYDSMELLAKNSSVSCLGALIKPLQMLLREKLTASIVRKVDELFRRIGLGLLRNPGAESRDILIFCYEVIKESYEDRAENTATSTESAKNRRFLINMQGMKRGEKRGSTSSYLHKLPRFALDVLRSVLNKFSSLMTTANLSGFLPVIGDSVIQSHEEVKLSAMRLLSAIIKLPLPELDQNAPTYLAEAVKVVKEAPSTNTEAAQAALKLIAAILRERKSVELRDNHLSYLLKRLTEDIEEPDRQGLTFNFIRAVMDRKFLVPELYDLVDNIARMMVTNQTRAARDLARGVYVHFLLEYPQAKSRWSKQLAFLAKNFDYQHREGRESVMEAVHRLLSKTGGDLGQDIISTFFLPVVLVVANDDTPECRQLAGLLLGEFFGRADKERLEIMLKPLHSWLEQTENKQLISTGLQAMRVFFESEDVEKKKESRFIVDLLPSIVQPVVEDKESEDWEILYFALQLFVKICKSMPSVAFSKDCEPLWSVSQEALFFPHAWVKTCAANLVGLFFADVAKNNASDGFGSVPLPSKYGLELDKERMIQLTRGSIRSLQTPNVSEELAMQSVRNIVFLSRCFAENNVELSSKHSEQTKEDEVSNEASDDEDGGEEEDQENATRNGITRSRSPLHYIFRQVSDILRREIISTRAGALMSKTASMALIAAICRHLDADKLMGSLRLILLPLQHLIDPNITHPRSSDPDFQTAYKSLVTNAQEILDLLQKKLGTTEYVTQVASIQENIRARRDERRVKRRIEAVADPEKFEREKKRKNDRKRFKRSERDRGFRDRRQGY</sequence>
<feature type="domain" description="U3 small nucleolar RNA-associated protein 20 N-terminal" evidence="2">
    <location>
        <begin position="878"/>
        <end position="1485"/>
    </location>
</feature>
<evidence type="ECO:0000259" key="4">
    <source>
        <dbReference type="Pfam" id="PF23099"/>
    </source>
</evidence>
<dbReference type="InterPro" id="IPR016024">
    <property type="entry name" value="ARM-type_fold"/>
</dbReference>
<dbReference type="PANTHER" id="PTHR17695:SF11">
    <property type="entry name" value="SMALL SUBUNIT PROCESSOME COMPONENT 20 HOMOLOG"/>
    <property type="match status" value="1"/>
</dbReference>
<proteinExistence type="predicted"/>
<feature type="region of interest" description="Disordered" evidence="1">
    <location>
        <begin position="2421"/>
        <end position="2457"/>
    </location>
</feature>
<dbReference type="STRING" id="28573.A0A0U1M737"/>
<dbReference type="InterPro" id="IPR011430">
    <property type="entry name" value="UTP20_N"/>
</dbReference>
<evidence type="ECO:0000259" key="2">
    <source>
        <dbReference type="Pfam" id="PF07539"/>
    </source>
</evidence>
<protein>
    <submittedName>
        <fullName evidence="5">U3 small nucleolar RNA-associated protein 20</fullName>
    </submittedName>
</protein>
<dbReference type="OrthoDB" id="360653at2759"/>
<gene>
    <name evidence="5" type="ORF">PISL3812_07771</name>
</gene>
<dbReference type="EMBL" id="CVMT01000008">
    <property type="protein sequence ID" value="CRG90726.1"/>
    <property type="molecule type" value="Genomic_DNA"/>
</dbReference>
<feature type="compositionally biased region" description="Basic residues" evidence="1">
    <location>
        <begin position="2603"/>
        <end position="2614"/>
    </location>
</feature>
<keyword evidence="6" id="KW-1185">Reference proteome</keyword>
<dbReference type="InterPro" id="IPR011989">
    <property type="entry name" value="ARM-like"/>
</dbReference>
<evidence type="ECO:0000313" key="6">
    <source>
        <dbReference type="Proteomes" id="UP000054383"/>
    </source>
</evidence>
<dbReference type="GO" id="GO:0032040">
    <property type="term" value="C:small-subunit processome"/>
    <property type="evidence" value="ECO:0007669"/>
    <property type="project" value="TreeGrafter"/>
</dbReference>
<dbReference type="Pfam" id="PF07539">
    <property type="entry name" value="UTP20_N"/>
    <property type="match status" value="1"/>
</dbReference>
<dbReference type="SUPFAM" id="SSF48371">
    <property type="entry name" value="ARM repeat"/>
    <property type="match status" value="3"/>
</dbReference>
<dbReference type="InterPro" id="IPR052575">
    <property type="entry name" value="SSU_processome_comp_20"/>
</dbReference>
<evidence type="ECO:0000256" key="1">
    <source>
        <dbReference type="SAM" id="MobiDB-lite"/>
    </source>
</evidence>
<name>A0A0U1M737_TALIS</name>
<feature type="compositionally biased region" description="Basic and acidic residues" evidence="1">
    <location>
        <begin position="2590"/>
        <end position="2602"/>
    </location>
</feature>
<evidence type="ECO:0000259" key="3">
    <source>
        <dbReference type="Pfam" id="PF20416"/>
    </source>
</evidence>
<feature type="domain" description="U3 small nucleolar RNA-associated protein 20 C-terminal" evidence="4">
    <location>
        <begin position="2250"/>
        <end position="2614"/>
    </location>
</feature>
<dbReference type="Pfam" id="PF20416">
    <property type="entry name" value="UTP20"/>
    <property type="match status" value="1"/>
</dbReference>
<feature type="region of interest" description="Disordered" evidence="1">
    <location>
        <begin position="2590"/>
        <end position="2628"/>
    </location>
</feature>
<feature type="compositionally biased region" description="Basic and acidic residues" evidence="1">
    <location>
        <begin position="2422"/>
        <end position="2433"/>
    </location>
</feature>
<evidence type="ECO:0000313" key="5">
    <source>
        <dbReference type="EMBL" id="CRG90726.1"/>
    </source>
</evidence>
<dbReference type="Gene3D" id="1.25.10.10">
    <property type="entry name" value="Leucine-rich Repeat Variant"/>
    <property type="match status" value="2"/>
</dbReference>
<dbReference type="InterPro" id="IPR057525">
    <property type="entry name" value="UTP20_C"/>
</dbReference>
<dbReference type="InterPro" id="IPR046523">
    <property type="entry name" value="UTP20_dom"/>
</dbReference>
<dbReference type="OMA" id="EGLMAMF"/>
<dbReference type="PANTHER" id="PTHR17695">
    <property type="entry name" value="SMALL SUBUNIT PROCESSOME COMPONENT 20 HOMOLOG"/>
    <property type="match status" value="1"/>
</dbReference>
<organism evidence="5 6">
    <name type="scientific">Talaromyces islandicus</name>
    <name type="common">Penicillium islandicum</name>
    <dbReference type="NCBI Taxonomy" id="28573"/>
    <lineage>
        <taxon>Eukaryota</taxon>
        <taxon>Fungi</taxon>
        <taxon>Dikarya</taxon>
        <taxon>Ascomycota</taxon>
        <taxon>Pezizomycotina</taxon>
        <taxon>Eurotiomycetes</taxon>
        <taxon>Eurotiomycetidae</taxon>
        <taxon>Eurotiales</taxon>
        <taxon>Trichocomaceae</taxon>
        <taxon>Talaromyces</taxon>
        <taxon>Talaromyces sect. Islandici</taxon>
    </lineage>
</organism>
<reference evidence="5 6" key="1">
    <citation type="submission" date="2015-04" db="EMBL/GenBank/DDBJ databases">
        <authorList>
            <person name="Syromyatnikov M.Y."/>
            <person name="Popov V.N."/>
        </authorList>
    </citation>
    <scope>NUCLEOTIDE SEQUENCE [LARGE SCALE GENOMIC DNA]</scope>
    <source>
        <strain evidence="5">WF-38-12</strain>
    </source>
</reference>